<evidence type="ECO:0000313" key="2">
    <source>
        <dbReference type="Proteomes" id="UP001152607"/>
    </source>
</evidence>
<comment type="caution">
    <text evidence="1">The sequence shown here is derived from an EMBL/GenBank/DDBJ whole genome shotgun (WGS) entry which is preliminary data.</text>
</comment>
<sequence length="123" mass="13619">MFNRAADRKSKHQRRTDKLGTWELSLHVGYATTLIGKRAYSLLILLVSSMMAFSSTNPERSCRIPSKVPVSAVVCPLASFSLVSTAKPLLARVAQNKTLALRPYAIPDANHVVKCPPVIRFRI</sequence>
<protein>
    <submittedName>
        <fullName evidence="1">Uncharacterized protein</fullName>
    </submittedName>
</protein>
<accession>A0A9W4U4W6</accession>
<name>A0A9W4U4W6_9PLEO</name>
<keyword evidence="2" id="KW-1185">Reference proteome</keyword>
<evidence type="ECO:0000313" key="1">
    <source>
        <dbReference type="EMBL" id="CAI6287211.1"/>
    </source>
</evidence>
<organism evidence="1 2">
    <name type="scientific">Periconia digitata</name>
    <dbReference type="NCBI Taxonomy" id="1303443"/>
    <lineage>
        <taxon>Eukaryota</taxon>
        <taxon>Fungi</taxon>
        <taxon>Dikarya</taxon>
        <taxon>Ascomycota</taxon>
        <taxon>Pezizomycotina</taxon>
        <taxon>Dothideomycetes</taxon>
        <taxon>Pleosporomycetidae</taxon>
        <taxon>Pleosporales</taxon>
        <taxon>Massarineae</taxon>
        <taxon>Periconiaceae</taxon>
        <taxon>Periconia</taxon>
    </lineage>
</organism>
<dbReference type="AlphaFoldDB" id="A0A9W4U4W6"/>
<gene>
    <name evidence="1" type="ORF">PDIGIT_LOCUS2345</name>
</gene>
<reference evidence="1" key="1">
    <citation type="submission" date="2023-01" db="EMBL/GenBank/DDBJ databases">
        <authorList>
            <person name="Van Ghelder C."/>
            <person name="Rancurel C."/>
        </authorList>
    </citation>
    <scope>NUCLEOTIDE SEQUENCE</scope>
    <source>
        <strain evidence="1">CNCM I-4278</strain>
    </source>
</reference>
<dbReference type="Proteomes" id="UP001152607">
    <property type="component" value="Unassembled WGS sequence"/>
</dbReference>
<proteinExistence type="predicted"/>
<dbReference type="EMBL" id="CAOQHR010000001">
    <property type="protein sequence ID" value="CAI6287211.1"/>
    <property type="molecule type" value="Genomic_DNA"/>
</dbReference>